<feature type="compositionally biased region" description="Basic and acidic residues" evidence="1">
    <location>
        <begin position="24"/>
        <end position="36"/>
    </location>
</feature>
<dbReference type="SUPFAM" id="SSF57938">
    <property type="entry name" value="DnaJ/Hsp40 cysteine-rich domain"/>
    <property type="match status" value="1"/>
</dbReference>
<name>A0A7W7SK81_9ACTN</name>
<evidence type="ECO:0000313" key="5">
    <source>
        <dbReference type="Proteomes" id="UP000573327"/>
    </source>
</evidence>
<reference evidence="4 5" key="1">
    <citation type="submission" date="2020-08" db="EMBL/GenBank/DDBJ databases">
        <title>Sequencing the genomes of 1000 actinobacteria strains.</title>
        <authorList>
            <person name="Klenk H.-P."/>
        </authorList>
    </citation>
    <scope>NUCLEOTIDE SEQUENCE [LARGE SCALE GENOMIC DNA]</scope>
    <source>
        <strain evidence="4 5">DSM 44786</strain>
    </source>
</reference>
<dbReference type="RefSeq" id="WP_184910459.1">
    <property type="nucleotide sequence ID" value="NZ_JACHJR010000001.1"/>
</dbReference>
<proteinExistence type="predicted"/>
<accession>A0A7W7SK81</accession>
<dbReference type="EMBL" id="JACHJR010000001">
    <property type="protein sequence ID" value="MBB4944475.1"/>
    <property type="molecule type" value="Genomic_DNA"/>
</dbReference>
<keyword evidence="5" id="KW-1185">Reference proteome</keyword>
<feature type="region of interest" description="Disordered" evidence="1">
    <location>
        <begin position="1"/>
        <end position="46"/>
    </location>
</feature>
<feature type="compositionally biased region" description="Gly residues" evidence="1">
    <location>
        <begin position="1"/>
        <end position="10"/>
    </location>
</feature>
<evidence type="ECO:0000256" key="1">
    <source>
        <dbReference type="SAM" id="MobiDB-lite"/>
    </source>
</evidence>
<evidence type="ECO:0000313" key="4">
    <source>
        <dbReference type="EMBL" id="MBB4951872.1"/>
    </source>
</evidence>
<dbReference type="EMBL" id="JACHJR010000001">
    <property type="protein sequence ID" value="MBB4951856.1"/>
    <property type="molecule type" value="Genomic_DNA"/>
</dbReference>
<evidence type="ECO:0000313" key="3">
    <source>
        <dbReference type="EMBL" id="MBB4951856.1"/>
    </source>
</evidence>
<gene>
    <name evidence="2" type="ORF">F4556_000010</name>
    <name evidence="3" type="ORF">F4556_007391</name>
    <name evidence="4" type="ORF">F4556_007526</name>
</gene>
<comment type="caution">
    <text evidence="4">The sequence shown here is derived from an EMBL/GenBank/DDBJ whole genome shotgun (WGS) entry which is preliminary data.</text>
</comment>
<dbReference type="AlphaFoldDB" id="A0A7W7SK81"/>
<dbReference type="EMBL" id="JACHJR010000002">
    <property type="protein sequence ID" value="MBB4951872.1"/>
    <property type="molecule type" value="Genomic_DNA"/>
</dbReference>
<evidence type="ECO:0000313" key="2">
    <source>
        <dbReference type="EMBL" id="MBB4944475.1"/>
    </source>
</evidence>
<dbReference type="Proteomes" id="UP000573327">
    <property type="component" value="Unassembled WGS sequence"/>
</dbReference>
<protein>
    <submittedName>
        <fullName evidence="4">DnaJ-class molecular chaperone</fullName>
    </submittedName>
</protein>
<dbReference type="InterPro" id="IPR036410">
    <property type="entry name" value="HSP_DnaJ_Cys-rich_dom_sf"/>
</dbReference>
<sequence>MSGQDAGPGGAPQPRLCPACGGRRVTDKTRHTHDIDPGTGTLTQRVEHHTSACERCGGSGTWA</sequence>
<organism evidence="4 5">
    <name type="scientific">Kitasatospora gansuensis</name>
    <dbReference type="NCBI Taxonomy" id="258050"/>
    <lineage>
        <taxon>Bacteria</taxon>
        <taxon>Bacillati</taxon>
        <taxon>Actinomycetota</taxon>
        <taxon>Actinomycetes</taxon>
        <taxon>Kitasatosporales</taxon>
        <taxon>Streptomycetaceae</taxon>
        <taxon>Kitasatospora</taxon>
    </lineage>
</organism>